<dbReference type="InterPro" id="IPR004593">
    <property type="entry name" value="SbcD"/>
</dbReference>
<accession>R8AU32</accession>
<evidence type="ECO:0000256" key="7">
    <source>
        <dbReference type="RuleBase" id="RU363069"/>
    </source>
</evidence>
<keyword evidence="6 7" id="KW-0269">Exonuclease</keyword>
<evidence type="ECO:0000256" key="5">
    <source>
        <dbReference type="ARBA" id="ARBA00022801"/>
    </source>
</evidence>
<dbReference type="Proteomes" id="UP000014012">
    <property type="component" value="Unassembled WGS sequence"/>
</dbReference>
<evidence type="ECO:0000259" key="9">
    <source>
        <dbReference type="Pfam" id="PF12320"/>
    </source>
</evidence>
<evidence type="ECO:0000256" key="6">
    <source>
        <dbReference type="ARBA" id="ARBA00022839"/>
    </source>
</evidence>
<dbReference type="SUPFAM" id="SSF56300">
    <property type="entry name" value="Metallo-dependent phosphatases"/>
    <property type="match status" value="1"/>
</dbReference>
<dbReference type="InterPro" id="IPR041796">
    <property type="entry name" value="Mre11_N"/>
</dbReference>
<dbReference type="PANTHER" id="PTHR30337">
    <property type="entry name" value="COMPONENT OF ATP-DEPENDENT DSDNA EXONUCLEASE"/>
    <property type="match status" value="1"/>
</dbReference>
<dbReference type="GO" id="GO:0006260">
    <property type="term" value="P:DNA replication"/>
    <property type="evidence" value="ECO:0007669"/>
    <property type="project" value="UniProtKB-KW"/>
</dbReference>
<protein>
    <recommendedName>
        <fullName evidence="3 7">Nuclease SbcCD subunit D</fullName>
    </recommendedName>
</protein>
<dbReference type="InterPro" id="IPR050535">
    <property type="entry name" value="DNA_Repair-Maintenance_Comp"/>
</dbReference>
<dbReference type="EMBL" id="AQQO01000026">
    <property type="protein sequence ID" value="EON89831.1"/>
    <property type="molecule type" value="Genomic_DNA"/>
</dbReference>
<sequence length="429" mass="47948">MSKQKLKIIHTADWHLGHHLHGYDRSAEHQAFLDWLLETLIAEQADALLVSGDLFDSANPPAAAWQMLYRFLAEVTRRLPALNVVMVGGNHDSPSKLDAPHELLRAFNLHLIGAVSRDSHGQLDCERLLVPLYDRAQQLQGWVLAVPFLRSADLRTPARDRDVESEHEASEQEEDRLISGVREIYRQVTQAALDKAGADQVPLLAMGHAYMSAGQLSEMSERRVLGGNQHALPVDIFSPQLSYVALGHLHLAQRVGGQEHIRYSGSPLPLSLAEHEYSHQVLRCEFEGAALSSVTALPVPRYCDMLRLPARPADLDTVLAQLHALDVPPVELARRPYLDVQLLLDKPQALIREKVLAALEDKPVRLAKISVSYPPRSQAQGAPLPRLAELTPEQAFRLCYQRRFDGEPAPQLQQLFSELVQQVDEEELP</sequence>
<keyword evidence="7" id="KW-0255">Endonuclease</keyword>
<dbReference type="Gene3D" id="3.60.21.10">
    <property type="match status" value="1"/>
</dbReference>
<keyword evidence="7" id="KW-0235">DNA replication</keyword>
<evidence type="ECO:0000256" key="1">
    <source>
        <dbReference type="ARBA" id="ARBA00010555"/>
    </source>
</evidence>
<evidence type="ECO:0000313" key="11">
    <source>
        <dbReference type="Proteomes" id="UP000014012"/>
    </source>
</evidence>
<evidence type="ECO:0000256" key="4">
    <source>
        <dbReference type="ARBA" id="ARBA00022722"/>
    </source>
</evidence>
<dbReference type="Pfam" id="PF12320">
    <property type="entry name" value="SbcD_C"/>
    <property type="match status" value="1"/>
</dbReference>
<feature type="domain" description="Calcineurin-like phosphoesterase" evidence="8">
    <location>
        <begin position="6"/>
        <end position="250"/>
    </location>
</feature>
<dbReference type="PANTHER" id="PTHR30337:SF0">
    <property type="entry name" value="NUCLEASE SBCCD SUBUNIT D"/>
    <property type="match status" value="1"/>
</dbReference>
<comment type="caution">
    <text evidence="10">The sequence shown here is derived from an EMBL/GenBank/DDBJ whole genome shotgun (WGS) entry which is preliminary data.</text>
</comment>
<evidence type="ECO:0000256" key="3">
    <source>
        <dbReference type="ARBA" id="ARBA00013365"/>
    </source>
</evidence>
<dbReference type="InterPro" id="IPR029052">
    <property type="entry name" value="Metallo-depent_PP-like"/>
</dbReference>
<dbReference type="STRING" id="703.SAMEA2665130_00662"/>
<dbReference type="CDD" id="cd00840">
    <property type="entry name" value="MPP_Mre11_N"/>
    <property type="match status" value="1"/>
</dbReference>
<feature type="domain" description="Nuclease SbcCD subunit D C-terminal" evidence="9">
    <location>
        <begin position="304"/>
        <end position="402"/>
    </location>
</feature>
<dbReference type="InterPro" id="IPR004843">
    <property type="entry name" value="Calcineurin-like_PHP"/>
</dbReference>
<gene>
    <name evidence="7" type="primary">sbcD</name>
    <name evidence="10" type="ORF">PLESHI_03741</name>
</gene>
<dbReference type="HOGENOM" id="CLU_038045_2_1_6"/>
<dbReference type="AlphaFoldDB" id="R8AU32"/>
<keyword evidence="11" id="KW-1185">Reference proteome</keyword>
<reference evidence="10 11" key="1">
    <citation type="journal article" date="2013" name="Genome Announc.">
        <title>Genome Sequence of Plesiomonas shigelloides Strain 302-73 (Serotype O1).</title>
        <authorList>
            <person name="Pique N."/>
            <person name="Aquilini E."/>
            <person name="Alioto T."/>
            <person name="Minana-Galbis D."/>
            <person name="Tomas J.M."/>
        </authorList>
    </citation>
    <scope>NUCLEOTIDE SEQUENCE [LARGE SCALE GENOMIC DNA]</scope>
    <source>
        <strain evidence="10 11">302-73</strain>
    </source>
</reference>
<keyword evidence="4 7" id="KW-0540">Nuclease</keyword>
<name>R8AU32_PLESH</name>
<keyword evidence="7" id="KW-0233">DNA recombination</keyword>
<dbReference type="GO" id="GO:0004519">
    <property type="term" value="F:endonuclease activity"/>
    <property type="evidence" value="ECO:0007669"/>
    <property type="project" value="UniProtKB-KW"/>
</dbReference>
<dbReference type="InterPro" id="IPR026843">
    <property type="entry name" value="SbcD_C"/>
</dbReference>
<keyword evidence="5 7" id="KW-0378">Hydrolase</keyword>
<evidence type="ECO:0000256" key="2">
    <source>
        <dbReference type="ARBA" id="ARBA00011322"/>
    </source>
</evidence>
<dbReference type="OrthoDB" id="9773856at2"/>
<comment type="function">
    <text evidence="7">SbcCD cleaves DNA hairpin structures. These structures can inhibit DNA replication and are intermediates in certain DNA recombination reactions. The complex acts as a 3'-&gt;5' double strand exonuclease that can open hairpins. It also has a 5' single-strand endonuclease activity.</text>
</comment>
<dbReference type="PATRIC" id="fig|1315976.3.peg.732"/>
<organism evidence="10 11">
    <name type="scientific">Plesiomonas shigelloides 302-73</name>
    <dbReference type="NCBI Taxonomy" id="1315976"/>
    <lineage>
        <taxon>Bacteria</taxon>
        <taxon>Pseudomonadati</taxon>
        <taxon>Pseudomonadota</taxon>
        <taxon>Gammaproteobacteria</taxon>
        <taxon>Enterobacterales</taxon>
        <taxon>Enterobacteriaceae</taxon>
        <taxon>Plesiomonas</taxon>
    </lineage>
</organism>
<comment type="similarity">
    <text evidence="1 7">Belongs to the SbcD family.</text>
</comment>
<dbReference type="RefSeq" id="WP_010862382.1">
    <property type="nucleotide sequence ID" value="NZ_KB944507.1"/>
</dbReference>
<dbReference type="Pfam" id="PF00149">
    <property type="entry name" value="Metallophos"/>
    <property type="match status" value="1"/>
</dbReference>
<proteinExistence type="inferred from homology"/>
<dbReference type="GO" id="GO:0008408">
    <property type="term" value="F:3'-5' exonuclease activity"/>
    <property type="evidence" value="ECO:0007669"/>
    <property type="project" value="InterPro"/>
</dbReference>
<evidence type="ECO:0000259" key="8">
    <source>
        <dbReference type="Pfam" id="PF00149"/>
    </source>
</evidence>
<comment type="subunit">
    <text evidence="2 7">Heterodimer of SbcC and SbcD.</text>
</comment>
<dbReference type="NCBIfam" id="TIGR00619">
    <property type="entry name" value="sbcd"/>
    <property type="match status" value="1"/>
</dbReference>
<evidence type="ECO:0000313" key="10">
    <source>
        <dbReference type="EMBL" id="EON89831.1"/>
    </source>
</evidence>
<dbReference type="GO" id="GO:0006310">
    <property type="term" value="P:DNA recombination"/>
    <property type="evidence" value="ECO:0007669"/>
    <property type="project" value="UniProtKB-KW"/>
</dbReference>